<gene>
    <name evidence="8" type="ORF">AA0535_0461</name>
</gene>
<dbReference type="InterPro" id="IPR000620">
    <property type="entry name" value="EamA_dom"/>
</dbReference>
<feature type="transmembrane region" description="Helical" evidence="6">
    <location>
        <begin position="245"/>
        <end position="264"/>
    </location>
</feature>
<comment type="caution">
    <text evidence="8">The sequence shown here is derived from an EMBL/GenBank/DDBJ whole genome shotgun (WGS) entry which is preliminary data.</text>
</comment>
<evidence type="ECO:0000256" key="5">
    <source>
        <dbReference type="ARBA" id="ARBA00023136"/>
    </source>
</evidence>
<evidence type="ECO:0000256" key="3">
    <source>
        <dbReference type="ARBA" id="ARBA00022692"/>
    </source>
</evidence>
<comment type="subcellular location">
    <subcellularLocation>
        <location evidence="1">Membrane</location>
        <topology evidence="1">Multi-pass membrane protein</topology>
    </subcellularLocation>
</comment>
<feature type="transmembrane region" description="Helical" evidence="6">
    <location>
        <begin position="126"/>
        <end position="144"/>
    </location>
</feature>
<protein>
    <submittedName>
        <fullName evidence="8">Drug/metabolite transporter superfamily permease</fullName>
    </submittedName>
</protein>
<evidence type="ECO:0000313" key="9">
    <source>
        <dbReference type="Proteomes" id="UP001062776"/>
    </source>
</evidence>
<organism evidence="8 9">
    <name type="scientific">Asaia krungthepensis NRIC 0535</name>
    <dbReference type="NCBI Taxonomy" id="1307925"/>
    <lineage>
        <taxon>Bacteria</taxon>
        <taxon>Pseudomonadati</taxon>
        <taxon>Pseudomonadota</taxon>
        <taxon>Alphaproteobacteria</taxon>
        <taxon>Acetobacterales</taxon>
        <taxon>Acetobacteraceae</taxon>
        <taxon>Asaia</taxon>
    </lineage>
</organism>
<feature type="transmembrane region" description="Helical" evidence="6">
    <location>
        <begin position="270"/>
        <end position="286"/>
    </location>
</feature>
<feature type="transmembrane region" description="Helical" evidence="6">
    <location>
        <begin position="38"/>
        <end position="60"/>
    </location>
</feature>
<dbReference type="EMBL" id="BAPV01000003">
    <property type="protein sequence ID" value="GBQ84277.1"/>
    <property type="molecule type" value="Genomic_DNA"/>
</dbReference>
<name>A0ABQ0PXT4_9PROT</name>
<keyword evidence="9" id="KW-1185">Reference proteome</keyword>
<dbReference type="RefSeq" id="WP_264814290.1">
    <property type="nucleotide sequence ID" value="NZ_BAPV01000003.1"/>
</dbReference>
<dbReference type="SUPFAM" id="SSF103481">
    <property type="entry name" value="Multidrug resistance efflux transporter EmrE"/>
    <property type="match status" value="2"/>
</dbReference>
<feature type="transmembrane region" description="Helical" evidence="6">
    <location>
        <begin position="181"/>
        <end position="200"/>
    </location>
</feature>
<comment type="similarity">
    <text evidence="2">Belongs to the EamA transporter family.</text>
</comment>
<evidence type="ECO:0000256" key="1">
    <source>
        <dbReference type="ARBA" id="ARBA00004141"/>
    </source>
</evidence>
<dbReference type="InterPro" id="IPR037185">
    <property type="entry name" value="EmrE-like"/>
</dbReference>
<dbReference type="Proteomes" id="UP001062776">
    <property type="component" value="Unassembled WGS sequence"/>
</dbReference>
<feature type="transmembrane region" description="Helical" evidence="6">
    <location>
        <begin position="12"/>
        <end position="32"/>
    </location>
</feature>
<evidence type="ECO:0000256" key="6">
    <source>
        <dbReference type="SAM" id="Phobius"/>
    </source>
</evidence>
<evidence type="ECO:0000256" key="2">
    <source>
        <dbReference type="ARBA" id="ARBA00007362"/>
    </source>
</evidence>
<dbReference type="Pfam" id="PF00892">
    <property type="entry name" value="EamA"/>
    <property type="match status" value="2"/>
</dbReference>
<keyword evidence="4 6" id="KW-1133">Transmembrane helix</keyword>
<feature type="domain" description="EamA" evidence="7">
    <location>
        <begin position="10"/>
        <end position="139"/>
    </location>
</feature>
<feature type="transmembrane region" description="Helical" evidence="6">
    <location>
        <begin position="150"/>
        <end position="169"/>
    </location>
</feature>
<evidence type="ECO:0000313" key="8">
    <source>
        <dbReference type="EMBL" id="GBQ84277.1"/>
    </source>
</evidence>
<dbReference type="PANTHER" id="PTHR32322">
    <property type="entry name" value="INNER MEMBRANE TRANSPORTER"/>
    <property type="match status" value="1"/>
</dbReference>
<sequence>MDAATGKQSSGTLSGLIGIAVFSGSLPATRIAESGFPPLFLTAARASIAALLGLALLAALRQARPDRQALGPLLIVALGVVVGYPLLSACALQHIESVRSAMWTGLLPLSTAFFAVIRNGERPSPLFWLLSLCGAAAVAAYALTQTHGGSLIGDGLMLAAVLVCGLGYAEGASLSRKLGGWQVISWALGLASPAMIVLALVTRPPGWENVSGAAWCSLAYVALFSMMLGFVFWYHGLAQGGVARIGQLQLLQPFGGLALSAWLLHEAVPPLMIGVTLVVLACVFGARRAA</sequence>
<accession>A0ABQ0PXT4</accession>
<keyword evidence="5 6" id="KW-0472">Membrane</keyword>
<proteinExistence type="inferred from homology"/>
<feature type="transmembrane region" description="Helical" evidence="6">
    <location>
        <begin position="101"/>
        <end position="119"/>
    </location>
</feature>
<dbReference type="InterPro" id="IPR050638">
    <property type="entry name" value="AA-Vitamin_Transporters"/>
</dbReference>
<feature type="transmembrane region" description="Helical" evidence="6">
    <location>
        <begin position="212"/>
        <end position="233"/>
    </location>
</feature>
<feature type="domain" description="EamA" evidence="7">
    <location>
        <begin position="152"/>
        <end position="283"/>
    </location>
</feature>
<keyword evidence="3 6" id="KW-0812">Transmembrane</keyword>
<dbReference type="PANTHER" id="PTHR32322:SF2">
    <property type="entry name" value="EAMA DOMAIN-CONTAINING PROTEIN"/>
    <property type="match status" value="1"/>
</dbReference>
<reference evidence="8" key="1">
    <citation type="submission" date="2013-04" db="EMBL/GenBank/DDBJ databases">
        <title>The genome sequencing project of 58 acetic acid bacteria.</title>
        <authorList>
            <person name="Okamoto-Kainuma A."/>
            <person name="Ishikawa M."/>
            <person name="Umino S."/>
            <person name="Koizumi Y."/>
            <person name="Shiwa Y."/>
            <person name="Yoshikawa H."/>
            <person name="Matsutani M."/>
            <person name="Matsushita K."/>
        </authorList>
    </citation>
    <scope>NUCLEOTIDE SEQUENCE</scope>
    <source>
        <strain evidence="8">NRIC 0535</strain>
    </source>
</reference>
<feature type="transmembrane region" description="Helical" evidence="6">
    <location>
        <begin position="72"/>
        <end position="95"/>
    </location>
</feature>
<evidence type="ECO:0000259" key="7">
    <source>
        <dbReference type="Pfam" id="PF00892"/>
    </source>
</evidence>
<evidence type="ECO:0000256" key="4">
    <source>
        <dbReference type="ARBA" id="ARBA00022989"/>
    </source>
</evidence>